<dbReference type="AlphaFoldDB" id="A0A4Z1PH79"/>
<feature type="compositionally biased region" description="Polar residues" evidence="1">
    <location>
        <begin position="38"/>
        <end position="50"/>
    </location>
</feature>
<dbReference type="EMBL" id="SNSC02000004">
    <property type="protein sequence ID" value="TID24881.1"/>
    <property type="molecule type" value="Genomic_DNA"/>
</dbReference>
<gene>
    <name evidence="2" type="ORF">E6O75_ATG04086</name>
</gene>
<evidence type="ECO:0000256" key="1">
    <source>
        <dbReference type="SAM" id="MobiDB-lite"/>
    </source>
</evidence>
<dbReference type="Proteomes" id="UP000298493">
    <property type="component" value="Unassembled WGS sequence"/>
</dbReference>
<protein>
    <submittedName>
        <fullName evidence="2">Uncharacterized protein</fullName>
    </submittedName>
</protein>
<reference evidence="2 3" key="1">
    <citation type="submission" date="2019-04" db="EMBL/GenBank/DDBJ databases">
        <title>High contiguity whole genome sequence and gene annotation resource for two Venturia nashicola isolates.</title>
        <authorList>
            <person name="Prokchorchik M."/>
            <person name="Won K."/>
            <person name="Lee Y."/>
            <person name="Choi E.D."/>
            <person name="Segonzac C."/>
            <person name="Sohn K.H."/>
        </authorList>
    </citation>
    <scope>NUCLEOTIDE SEQUENCE [LARGE SCALE GENOMIC DNA]</scope>
    <source>
        <strain evidence="2 3">PRI2</strain>
    </source>
</reference>
<comment type="caution">
    <text evidence="2">The sequence shown here is derived from an EMBL/GenBank/DDBJ whole genome shotgun (WGS) entry which is preliminary data.</text>
</comment>
<proteinExistence type="predicted"/>
<feature type="region of interest" description="Disordered" evidence="1">
    <location>
        <begin position="1"/>
        <end position="91"/>
    </location>
</feature>
<feature type="compositionally biased region" description="Basic and acidic residues" evidence="1">
    <location>
        <begin position="76"/>
        <end position="91"/>
    </location>
</feature>
<keyword evidence="3" id="KW-1185">Reference proteome</keyword>
<evidence type="ECO:0000313" key="3">
    <source>
        <dbReference type="Proteomes" id="UP000298493"/>
    </source>
</evidence>
<organism evidence="2 3">
    <name type="scientific">Venturia nashicola</name>
    <dbReference type="NCBI Taxonomy" id="86259"/>
    <lineage>
        <taxon>Eukaryota</taxon>
        <taxon>Fungi</taxon>
        <taxon>Dikarya</taxon>
        <taxon>Ascomycota</taxon>
        <taxon>Pezizomycotina</taxon>
        <taxon>Dothideomycetes</taxon>
        <taxon>Pleosporomycetidae</taxon>
        <taxon>Venturiales</taxon>
        <taxon>Venturiaceae</taxon>
        <taxon>Venturia</taxon>
    </lineage>
</organism>
<evidence type="ECO:0000313" key="2">
    <source>
        <dbReference type="EMBL" id="TID24881.1"/>
    </source>
</evidence>
<accession>A0A4Z1PH79</accession>
<sequence>MAKLTKPEPAYIPHAPGYFHPDVETPRFFQPDVDTPRKSTTSDNATLYETASEEQTQEFYKTNSEPRLPKLPGHFPDSDSPPKAKPHEGRNKLVRNDFGVWIPEPLQTGKSEHGPWVPPKPIVEDDHGCCCSIL</sequence>
<name>A0A4Z1PH79_9PEZI</name>